<comment type="similarity">
    <text evidence="1 5">Belongs to the metallo-dependent hydrolases superfamily. NagA family.</text>
</comment>
<dbReference type="NCBIfam" id="TIGR00221">
    <property type="entry name" value="nagA"/>
    <property type="match status" value="1"/>
</dbReference>
<evidence type="ECO:0000256" key="6">
    <source>
        <dbReference type="PIRSR" id="PIRSR038994-1"/>
    </source>
</evidence>
<dbReference type="EMBL" id="DWZI01000039">
    <property type="protein sequence ID" value="HJA86041.1"/>
    <property type="molecule type" value="Genomic_DNA"/>
</dbReference>
<feature type="binding site" evidence="7">
    <location>
        <position position="253"/>
    </location>
    <ligand>
        <name>substrate</name>
    </ligand>
</feature>
<organism evidence="10 11">
    <name type="scientific">Candidatus Bacteroides avicola</name>
    <dbReference type="NCBI Taxonomy" id="2838468"/>
    <lineage>
        <taxon>Bacteria</taxon>
        <taxon>Pseudomonadati</taxon>
        <taxon>Bacteroidota</taxon>
        <taxon>Bacteroidia</taxon>
        <taxon>Bacteroidales</taxon>
        <taxon>Bacteroidaceae</taxon>
        <taxon>Bacteroides</taxon>
    </lineage>
</organism>
<evidence type="ECO:0000313" key="10">
    <source>
        <dbReference type="EMBL" id="HJA86041.1"/>
    </source>
</evidence>
<reference evidence="10" key="1">
    <citation type="journal article" date="2021" name="PeerJ">
        <title>Extensive microbial diversity within the chicken gut microbiome revealed by metagenomics and culture.</title>
        <authorList>
            <person name="Gilroy R."/>
            <person name="Ravi A."/>
            <person name="Getino M."/>
            <person name="Pursley I."/>
            <person name="Horton D.L."/>
            <person name="Alikhan N.F."/>
            <person name="Baker D."/>
            <person name="Gharbi K."/>
            <person name="Hall N."/>
            <person name="Watson M."/>
            <person name="Adriaenssens E.M."/>
            <person name="Foster-Nyarko E."/>
            <person name="Jarju S."/>
            <person name="Secka A."/>
            <person name="Antonio M."/>
            <person name="Oren A."/>
            <person name="Chaudhuri R.R."/>
            <person name="La Ragione R."/>
            <person name="Hildebrand F."/>
            <person name="Pallen M.J."/>
        </authorList>
    </citation>
    <scope>NUCLEOTIDE SEQUENCE</scope>
    <source>
        <strain evidence="10">ChiHjej12B11-9795</strain>
    </source>
</reference>
<protein>
    <submittedName>
        <fullName evidence="10">N-acetylglucosamine-6-phosphate deacetylase</fullName>
        <ecNumber evidence="10">3.5.1.25</ecNumber>
    </submittedName>
</protein>
<keyword evidence="4 5" id="KW-0119">Carbohydrate metabolism</keyword>
<dbReference type="GO" id="GO:0046872">
    <property type="term" value="F:metal ion binding"/>
    <property type="evidence" value="ECO:0007669"/>
    <property type="project" value="UniProtKB-KW"/>
</dbReference>
<dbReference type="PANTHER" id="PTHR11113">
    <property type="entry name" value="N-ACETYLGLUCOSAMINE-6-PHOSPHATE DEACETYLASE"/>
    <property type="match status" value="1"/>
</dbReference>
<dbReference type="FunFam" id="3.20.20.140:FF:000004">
    <property type="entry name" value="N-acetylglucosamine-6-phosphate deacetylase"/>
    <property type="match status" value="1"/>
</dbReference>
<dbReference type="SUPFAM" id="SSF51338">
    <property type="entry name" value="Composite domain of metallo-dependent hydrolases"/>
    <property type="match status" value="1"/>
</dbReference>
<evidence type="ECO:0000259" key="9">
    <source>
        <dbReference type="Pfam" id="PF01979"/>
    </source>
</evidence>
<gene>
    <name evidence="10" type="primary">nagA</name>
    <name evidence="10" type="ORF">H9950_07620</name>
</gene>
<feature type="binding site" evidence="7">
    <location>
        <begin position="308"/>
        <end position="310"/>
    </location>
    <ligand>
        <name>substrate</name>
    </ligand>
</feature>
<feature type="binding site" evidence="8">
    <location>
        <position position="128"/>
    </location>
    <ligand>
        <name>Zn(2+)</name>
        <dbReference type="ChEBI" id="CHEBI:29105"/>
    </ligand>
</feature>
<keyword evidence="2 8" id="KW-0479">Metal-binding</keyword>
<dbReference type="InterPro" id="IPR032466">
    <property type="entry name" value="Metal_Hydrolase"/>
</dbReference>
<dbReference type="Gene3D" id="2.30.40.10">
    <property type="entry name" value="Urease, subunit C, domain 1"/>
    <property type="match status" value="1"/>
</dbReference>
<feature type="binding site" evidence="7">
    <location>
        <position position="139"/>
    </location>
    <ligand>
        <name>substrate</name>
    </ligand>
</feature>
<reference evidence="10" key="2">
    <citation type="submission" date="2021-04" db="EMBL/GenBank/DDBJ databases">
        <authorList>
            <person name="Gilroy R."/>
        </authorList>
    </citation>
    <scope>NUCLEOTIDE SEQUENCE</scope>
    <source>
        <strain evidence="10">ChiHjej12B11-9795</strain>
    </source>
</reference>
<proteinExistence type="inferred from homology"/>
<evidence type="ECO:0000256" key="4">
    <source>
        <dbReference type="ARBA" id="ARBA00023277"/>
    </source>
</evidence>
<evidence type="ECO:0000256" key="8">
    <source>
        <dbReference type="PIRSR" id="PIRSR038994-3"/>
    </source>
</evidence>
<feature type="binding site" evidence="8">
    <location>
        <position position="214"/>
    </location>
    <ligand>
        <name>Zn(2+)</name>
        <dbReference type="ChEBI" id="CHEBI:29105"/>
    </ligand>
</feature>
<sequence length="389" mass="42397">MLTQIINGHILTPQGWLKDGSVLVDDGKILEVTNSDLAVIGAKAIDAKGMYIVPGFISMHSHGGGGYDFTDATPEAFQAIVQAHLKHGATSIFPTLSSTTFDVLRQAVAVCDELMQKPDSVVMGLHIEGPYLNKKMAGTQWGDFLKDPDPEEYIPLLESTQCIKRWDISPELPGAHDFARFTSGRGILTAITHTEAEYPEIKSAFEAGFTHAAHFYNAMPGFHKRREYKYEGTVESVYLMDNMTVEVIADGVHLPATILKLVYKLKGVEKTCLVTDALKYAAYNGRTIDDSRYVIEDGVCKLADHQTLAGSIASMDKLVQTMVKSAGIPLADAVRMASETPAAVIGVADRKGTLQKGKDADIVILDKDVNVRCVFSYGKMVEGTNTLIH</sequence>
<comment type="cofactor">
    <cofactor evidence="8">
        <name>a divalent metal cation</name>
        <dbReference type="ChEBI" id="CHEBI:60240"/>
    </cofactor>
    <text evidence="8">Binds 1 divalent metal cation per subunit.</text>
</comment>
<feature type="binding site" evidence="7">
    <location>
        <position position="225"/>
    </location>
    <ligand>
        <name>substrate</name>
    </ligand>
</feature>
<dbReference type="CDD" id="cd00854">
    <property type="entry name" value="NagA"/>
    <property type="match status" value="1"/>
</dbReference>
<evidence type="ECO:0000256" key="5">
    <source>
        <dbReference type="PIRNR" id="PIRNR038994"/>
    </source>
</evidence>
<feature type="binding site" evidence="7">
    <location>
        <begin position="217"/>
        <end position="218"/>
    </location>
    <ligand>
        <name>substrate</name>
    </ligand>
</feature>
<dbReference type="InterPro" id="IPR006680">
    <property type="entry name" value="Amidohydro-rel"/>
</dbReference>
<evidence type="ECO:0000256" key="2">
    <source>
        <dbReference type="ARBA" id="ARBA00022723"/>
    </source>
</evidence>
<accession>A0A9D2KUB9</accession>
<dbReference type="InterPro" id="IPR003764">
    <property type="entry name" value="GlcNAc_6-P_deAcase"/>
</dbReference>
<comment type="caution">
    <text evidence="10">The sequence shown here is derived from an EMBL/GenBank/DDBJ whole genome shotgun (WGS) entry which is preliminary data.</text>
</comment>
<dbReference type="GO" id="GO:0008448">
    <property type="term" value="F:N-acetylglucosamine-6-phosphate deacetylase activity"/>
    <property type="evidence" value="ECO:0007669"/>
    <property type="project" value="UniProtKB-EC"/>
</dbReference>
<feature type="active site" description="Proton donor/acceptor" evidence="6">
    <location>
        <position position="276"/>
    </location>
</feature>
<dbReference type="PIRSF" id="PIRSF038994">
    <property type="entry name" value="NagA"/>
    <property type="match status" value="1"/>
</dbReference>
<dbReference type="GO" id="GO:0006046">
    <property type="term" value="P:N-acetylglucosamine catabolic process"/>
    <property type="evidence" value="ECO:0007669"/>
    <property type="project" value="TreeGrafter"/>
</dbReference>
<feature type="binding site" evidence="8">
    <location>
        <position position="193"/>
    </location>
    <ligand>
        <name>Zn(2+)</name>
        <dbReference type="ChEBI" id="CHEBI:29105"/>
    </ligand>
</feature>
<feature type="domain" description="Amidohydrolase-related" evidence="9">
    <location>
        <begin position="51"/>
        <end position="381"/>
    </location>
</feature>
<evidence type="ECO:0000256" key="1">
    <source>
        <dbReference type="ARBA" id="ARBA00010716"/>
    </source>
</evidence>
<evidence type="ECO:0000256" key="7">
    <source>
        <dbReference type="PIRSR" id="PIRSR038994-2"/>
    </source>
</evidence>
<dbReference type="EC" id="3.5.1.25" evidence="10"/>
<dbReference type="PANTHER" id="PTHR11113:SF14">
    <property type="entry name" value="N-ACETYLGLUCOSAMINE-6-PHOSPHATE DEACETYLASE"/>
    <property type="match status" value="1"/>
</dbReference>
<dbReference type="SUPFAM" id="SSF51556">
    <property type="entry name" value="Metallo-dependent hydrolases"/>
    <property type="match status" value="1"/>
</dbReference>
<dbReference type="InterPro" id="IPR011059">
    <property type="entry name" value="Metal-dep_hydrolase_composite"/>
</dbReference>
<evidence type="ECO:0000313" key="11">
    <source>
        <dbReference type="Proteomes" id="UP000823862"/>
    </source>
</evidence>
<dbReference type="AlphaFoldDB" id="A0A9D2KUB9"/>
<evidence type="ECO:0000256" key="3">
    <source>
        <dbReference type="ARBA" id="ARBA00022801"/>
    </source>
</evidence>
<dbReference type="Proteomes" id="UP000823862">
    <property type="component" value="Unassembled WGS sequence"/>
</dbReference>
<dbReference type="Pfam" id="PF01979">
    <property type="entry name" value="Amidohydro_1"/>
    <property type="match status" value="1"/>
</dbReference>
<dbReference type="Gene3D" id="3.20.20.140">
    <property type="entry name" value="Metal-dependent hydrolases"/>
    <property type="match status" value="1"/>
</dbReference>
<keyword evidence="3 5" id="KW-0378">Hydrolase</keyword>
<name>A0A9D2KUB9_9BACE</name>